<protein>
    <recommendedName>
        <fullName evidence="3">Ubiquitin-like domain-containing protein</fullName>
    </recommendedName>
</protein>
<dbReference type="OrthoDB" id="10003111at2"/>
<reference evidence="1 2" key="1">
    <citation type="journal article" date="2015" name="Stand. Genomic Sci.">
        <title>Genomic Encyclopedia of Bacterial and Archaeal Type Strains, Phase III: the genomes of soil and plant-associated and newly described type strains.</title>
        <authorList>
            <person name="Whitman W.B."/>
            <person name="Woyke T."/>
            <person name="Klenk H.P."/>
            <person name="Zhou Y."/>
            <person name="Lilburn T.G."/>
            <person name="Beck B.J."/>
            <person name="De Vos P."/>
            <person name="Vandamme P."/>
            <person name="Eisen J.A."/>
            <person name="Garrity G."/>
            <person name="Hugenholtz P."/>
            <person name="Kyrpides N.C."/>
        </authorList>
    </citation>
    <scope>NUCLEOTIDE SEQUENCE [LARGE SCALE GENOMIC DNA]</scope>
    <source>
        <strain evidence="1 2">CGMCC 1.2546</strain>
    </source>
</reference>
<keyword evidence="2" id="KW-1185">Reference proteome</keyword>
<accession>A0A562NGB2</accession>
<comment type="caution">
    <text evidence="1">The sequence shown here is derived from an EMBL/GenBank/DDBJ whole genome shotgun (WGS) entry which is preliminary data.</text>
</comment>
<dbReference type="AlphaFoldDB" id="A0A562NGB2"/>
<organism evidence="1 2">
    <name type="scientific">Mesorhizobium tianshanense</name>
    <dbReference type="NCBI Taxonomy" id="39844"/>
    <lineage>
        <taxon>Bacteria</taxon>
        <taxon>Pseudomonadati</taxon>
        <taxon>Pseudomonadota</taxon>
        <taxon>Alphaproteobacteria</taxon>
        <taxon>Hyphomicrobiales</taxon>
        <taxon>Phyllobacteriaceae</taxon>
        <taxon>Mesorhizobium</taxon>
    </lineage>
</organism>
<proteinExistence type="predicted"/>
<dbReference type="EMBL" id="VLKT01000031">
    <property type="protein sequence ID" value="TWI31110.1"/>
    <property type="molecule type" value="Genomic_DNA"/>
</dbReference>
<name>A0A562NGB2_9HYPH</name>
<evidence type="ECO:0000313" key="2">
    <source>
        <dbReference type="Proteomes" id="UP000317122"/>
    </source>
</evidence>
<gene>
    <name evidence="1" type="ORF">IQ26_04613</name>
</gene>
<evidence type="ECO:0008006" key="3">
    <source>
        <dbReference type="Google" id="ProtNLM"/>
    </source>
</evidence>
<evidence type="ECO:0000313" key="1">
    <source>
        <dbReference type="EMBL" id="TWI31110.1"/>
    </source>
</evidence>
<dbReference type="RefSeq" id="WP_162458049.1">
    <property type="nucleotide sequence ID" value="NZ_BSPF01000064.1"/>
</dbReference>
<dbReference type="Proteomes" id="UP000317122">
    <property type="component" value="Unassembled WGS sequence"/>
</dbReference>
<sequence>MTEVIKEREVVDSPPTKIKIPVKTGHGEERVIELKLRSRVTEIVDIVAAERGCRVEELVLIRDGDDEPLTSIVLIEADYPHKRRHHVHLAGDVEVTVYYQAGQDTRRFRRSATVEDVLTWAIAVFKVDPSMASEFELTRHGQKEELPGTEHIGHLAGAQRDLALDLVRGDIANGSCA</sequence>